<keyword evidence="3 7" id="KW-0808">Transferase</keyword>
<evidence type="ECO:0000256" key="4">
    <source>
        <dbReference type="ARBA" id="ARBA00022691"/>
    </source>
</evidence>
<keyword evidence="2 7" id="KW-0489">Methyltransferase</keyword>
<evidence type="ECO:0000313" key="8">
    <source>
        <dbReference type="Proteomes" id="UP000295198"/>
    </source>
</evidence>
<dbReference type="OrthoDB" id="9773060at2"/>
<dbReference type="GO" id="GO:0032259">
    <property type="term" value="P:methylation"/>
    <property type="evidence" value="ECO:0007669"/>
    <property type="project" value="UniProtKB-KW"/>
</dbReference>
<feature type="domain" description="DNA methylase N-4/N-6" evidence="6">
    <location>
        <begin position="110"/>
        <end position="413"/>
    </location>
</feature>
<dbReference type="InterPro" id="IPR029063">
    <property type="entry name" value="SAM-dependent_MTases_sf"/>
</dbReference>
<dbReference type="InterPro" id="IPR002052">
    <property type="entry name" value="DNA_methylase_N6_adenine_CS"/>
</dbReference>
<comment type="similarity">
    <text evidence="1">Belongs to the N(4)/N(6)-methyltransferase family.</text>
</comment>
<dbReference type="GO" id="GO:0008170">
    <property type="term" value="F:N-methyltransferase activity"/>
    <property type="evidence" value="ECO:0007669"/>
    <property type="project" value="InterPro"/>
</dbReference>
<gene>
    <name evidence="7" type="ORF">EKO23_12110</name>
</gene>
<evidence type="ECO:0000256" key="5">
    <source>
        <dbReference type="SAM" id="MobiDB-lite"/>
    </source>
</evidence>
<dbReference type="Gene3D" id="3.40.50.150">
    <property type="entry name" value="Vaccinia Virus protein VP39"/>
    <property type="match status" value="1"/>
</dbReference>
<protein>
    <submittedName>
        <fullName evidence="7">Site-specific DNA-methyltransferase</fullName>
    </submittedName>
</protein>
<proteinExistence type="inferred from homology"/>
<organism evidence="7 8">
    <name type="scientific">Nocardioides guangzhouensis</name>
    <dbReference type="NCBI Taxonomy" id="2497878"/>
    <lineage>
        <taxon>Bacteria</taxon>
        <taxon>Bacillati</taxon>
        <taxon>Actinomycetota</taxon>
        <taxon>Actinomycetes</taxon>
        <taxon>Propionibacteriales</taxon>
        <taxon>Nocardioidaceae</taxon>
        <taxon>Nocardioides</taxon>
    </lineage>
</organism>
<dbReference type="InterPro" id="IPR002941">
    <property type="entry name" value="DNA_methylase_N4/N6"/>
</dbReference>
<feature type="compositionally biased region" description="Low complexity" evidence="5">
    <location>
        <begin position="35"/>
        <end position="50"/>
    </location>
</feature>
<dbReference type="AlphaFoldDB" id="A0A4Q4ZDQ5"/>
<dbReference type="Pfam" id="PF01555">
    <property type="entry name" value="N6_N4_Mtase"/>
    <property type="match status" value="1"/>
</dbReference>
<feature type="region of interest" description="Disordered" evidence="5">
    <location>
        <begin position="1"/>
        <end position="94"/>
    </location>
</feature>
<dbReference type="EMBL" id="SDKM01000016">
    <property type="protein sequence ID" value="RYP85501.1"/>
    <property type="molecule type" value="Genomic_DNA"/>
</dbReference>
<reference evidence="7 8" key="1">
    <citation type="submission" date="2019-01" db="EMBL/GenBank/DDBJ databases">
        <title>Nocardioides guangzhouensis sp. nov., an actinobacterium isolated from soil.</title>
        <authorList>
            <person name="Fu Y."/>
            <person name="Cai Y."/>
            <person name="Lin Z."/>
            <person name="Chen P."/>
        </authorList>
    </citation>
    <scope>NUCLEOTIDE SEQUENCE [LARGE SCALE GENOMIC DNA]</scope>
    <source>
        <strain evidence="7 8">130</strain>
    </source>
</reference>
<keyword evidence="4" id="KW-0949">S-adenosyl-L-methionine</keyword>
<dbReference type="PRINTS" id="PR00506">
    <property type="entry name" value="D21N6MTFRASE"/>
</dbReference>
<evidence type="ECO:0000313" key="7">
    <source>
        <dbReference type="EMBL" id="RYP85501.1"/>
    </source>
</evidence>
<dbReference type="SUPFAM" id="SSF53335">
    <property type="entry name" value="S-adenosyl-L-methionine-dependent methyltransferases"/>
    <property type="match status" value="1"/>
</dbReference>
<keyword evidence="8" id="KW-1185">Reference proteome</keyword>
<dbReference type="PROSITE" id="PS00092">
    <property type="entry name" value="N6_MTASE"/>
    <property type="match status" value="1"/>
</dbReference>
<evidence type="ECO:0000256" key="3">
    <source>
        <dbReference type="ARBA" id="ARBA00022679"/>
    </source>
</evidence>
<dbReference type="InterPro" id="IPR002295">
    <property type="entry name" value="N4/N6-MTase_EcoPI_Mod-like"/>
</dbReference>
<dbReference type="Proteomes" id="UP000295198">
    <property type="component" value="Unassembled WGS sequence"/>
</dbReference>
<name>A0A4Q4ZDQ5_9ACTN</name>
<comment type="caution">
    <text evidence="7">The sequence shown here is derived from an EMBL/GenBank/DDBJ whole genome shotgun (WGS) entry which is preliminary data.</text>
</comment>
<dbReference type="GO" id="GO:0003677">
    <property type="term" value="F:DNA binding"/>
    <property type="evidence" value="ECO:0007669"/>
    <property type="project" value="InterPro"/>
</dbReference>
<evidence type="ECO:0000256" key="1">
    <source>
        <dbReference type="ARBA" id="ARBA00006594"/>
    </source>
</evidence>
<sequence length="471" mass="51523">MPRRWSTGRCSRSRPRAARRTSCSAARSPSRRTPRSTCPTPCSSPTWTSAGGCRRPRGRSARVAPPPEDRRRSDGTPARVADPGAAGGPTNTFVEGDNLDVLRTLPPASVDVVYVDPPYNTGNDFAYRDKHGTGRDRHRAWTEMMRPRLEAAREALAPTGAFFCSIDDNEVAHLRLLCDEVFGERHFVAQVVVNLNPKGRQLGSFFATSHEYLLVYARDESRCVLDASSESLVVEADFPLVDGDGRRYRHLPLRNTNKKFNPATAGTLHFAVWGDPESGRVDTDPFPGAVEIKPVFGDGTPAVWRWSAPRIEARADDLVCRRIRGQLGERVDVFQKDWLHEGRRKKLKTIWLAEEIGSTDTAVAELKSLIGPVFESPKPTGLVRRILECFPDDARVLDFFAGSGTTGHATALANAGDGGRRTCLSVNSAEPTRAGSNADLAGYPTVSAITVARLERVAQTVGGGLRVLRAQ</sequence>
<evidence type="ECO:0000259" key="6">
    <source>
        <dbReference type="Pfam" id="PF01555"/>
    </source>
</evidence>
<evidence type="ECO:0000256" key="2">
    <source>
        <dbReference type="ARBA" id="ARBA00022603"/>
    </source>
</evidence>
<accession>A0A4Q4ZDQ5</accession>